<evidence type="ECO:0000313" key="2">
    <source>
        <dbReference type="Proteomes" id="UP001202052"/>
    </source>
</evidence>
<keyword evidence="2" id="KW-1185">Reference proteome</keyword>
<evidence type="ECO:0000313" key="1">
    <source>
        <dbReference type="EMBL" id="MCL3994653.1"/>
    </source>
</evidence>
<dbReference type="Proteomes" id="UP001202052">
    <property type="component" value="Unassembled WGS sequence"/>
</dbReference>
<name>A0ABT0NT57_9ACTN</name>
<dbReference type="RefSeq" id="WP_249459813.1">
    <property type="nucleotide sequence ID" value="NZ_JAMCCK010000019.1"/>
</dbReference>
<proteinExistence type="predicted"/>
<protein>
    <submittedName>
        <fullName evidence="1">Uncharacterized protein</fullName>
    </submittedName>
</protein>
<organism evidence="1 2">
    <name type="scientific">Streptomyces lavenduligriseus</name>
    <dbReference type="NCBI Taxonomy" id="67315"/>
    <lineage>
        <taxon>Bacteria</taxon>
        <taxon>Bacillati</taxon>
        <taxon>Actinomycetota</taxon>
        <taxon>Actinomycetes</taxon>
        <taxon>Kitasatosporales</taxon>
        <taxon>Streptomycetaceae</taxon>
        <taxon>Streptomyces</taxon>
    </lineage>
</organism>
<sequence>MVDVSVAHGRMAVTVAKDQRPRTGQDAEEEQDTLTFLLDLDTHRLHDTLCEADPQSVPESAWKDYFPRLPYRMSCGPPS</sequence>
<accession>A0ABT0NT57</accession>
<dbReference type="EMBL" id="JAMCCK010000019">
    <property type="protein sequence ID" value="MCL3994653.1"/>
    <property type="molecule type" value="Genomic_DNA"/>
</dbReference>
<reference evidence="1 2" key="1">
    <citation type="submission" date="2022-05" db="EMBL/GenBank/DDBJ databases">
        <title>Genome Resource of Streptomyces lavenduligriseus GA1-1, a Strain with Broad-Spectrum Antifungal Activity against Phytopathogenic Fungi.</title>
        <authorList>
            <person name="Qi D."/>
        </authorList>
    </citation>
    <scope>NUCLEOTIDE SEQUENCE [LARGE SCALE GENOMIC DNA]</scope>
    <source>
        <strain evidence="1 2">GA1-1</strain>
    </source>
</reference>
<gene>
    <name evidence="1" type="ORF">M4438_14160</name>
</gene>
<comment type="caution">
    <text evidence="1">The sequence shown here is derived from an EMBL/GenBank/DDBJ whole genome shotgun (WGS) entry which is preliminary data.</text>
</comment>